<evidence type="ECO:0000313" key="10">
    <source>
        <dbReference type="EMBL" id="WFD21509.1"/>
    </source>
</evidence>
<dbReference type="Gene3D" id="3.10.450.580">
    <property type="entry name" value="Mediator complex, subunit Med6"/>
    <property type="match status" value="1"/>
</dbReference>
<comment type="similarity">
    <text evidence="2 8">Belongs to the Mediator complex subunit 6 family.</text>
</comment>
<evidence type="ECO:0000256" key="8">
    <source>
        <dbReference type="RuleBase" id="RU364143"/>
    </source>
</evidence>
<dbReference type="GO" id="GO:0016592">
    <property type="term" value="C:mediator complex"/>
    <property type="evidence" value="ECO:0007669"/>
    <property type="project" value="InterPro"/>
</dbReference>
<organism evidence="10 11">
    <name type="scientific">Malassezia equina</name>
    <dbReference type="NCBI Taxonomy" id="1381935"/>
    <lineage>
        <taxon>Eukaryota</taxon>
        <taxon>Fungi</taxon>
        <taxon>Dikarya</taxon>
        <taxon>Basidiomycota</taxon>
        <taxon>Ustilaginomycotina</taxon>
        <taxon>Malasseziomycetes</taxon>
        <taxon>Malasseziales</taxon>
        <taxon>Malasseziaceae</taxon>
        <taxon>Malassezia</taxon>
    </lineage>
</organism>
<feature type="region of interest" description="Disordered" evidence="9">
    <location>
        <begin position="149"/>
        <end position="173"/>
    </location>
</feature>
<keyword evidence="5 8" id="KW-0804">Transcription</keyword>
<comment type="subcellular location">
    <subcellularLocation>
        <location evidence="1 8">Nucleus</location>
    </subcellularLocation>
</comment>
<dbReference type="AlphaFoldDB" id="A0AAF0EAS2"/>
<keyword evidence="11" id="KW-1185">Reference proteome</keyword>
<dbReference type="Proteomes" id="UP001214415">
    <property type="component" value="Chromosome 1"/>
</dbReference>
<dbReference type="GO" id="GO:0006357">
    <property type="term" value="P:regulation of transcription by RNA polymerase II"/>
    <property type="evidence" value="ECO:0007669"/>
    <property type="project" value="InterPro"/>
</dbReference>
<evidence type="ECO:0000256" key="1">
    <source>
        <dbReference type="ARBA" id="ARBA00004123"/>
    </source>
</evidence>
<keyword evidence="6 8" id="KW-0539">Nucleus</keyword>
<sequence length="173" mass="19121">MVAPSEEGSVHPLQLQWKNPELLAFLGAQKGIVGAGQPILDANNVMEYFSTSPFYDRRSNNEHVRMQSAALVAQIMATTTLSGDDLMHTIAKKQEEELSSPDQAFYIMNDCVYQAPDLYTILSTRLQSAVLGLTSTLCQQRDHRATFSPRRGHYGRFLTSDTPNDAPPSSAES</sequence>
<dbReference type="InterPro" id="IPR007018">
    <property type="entry name" value="Mediator_Med6"/>
</dbReference>
<dbReference type="InterPro" id="IPR038566">
    <property type="entry name" value="Mediator_Med6_sf"/>
</dbReference>
<accession>A0AAF0EAS2</accession>
<comment type="subunit">
    <text evidence="8">Component of the Mediator complex.</text>
</comment>
<protein>
    <recommendedName>
        <fullName evidence="3 8">Mediator of RNA polymerase II transcription subunit 6</fullName>
    </recommendedName>
    <alternativeName>
        <fullName evidence="7 8">Mediator complex subunit 6</fullName>
    </alternativeName>
</protein>
<dbReference type="Pfam" id="PF04934">
    <property type="entry name" value="Med6"/>
    <property type="match status" value="1"/>
</dbReference>
<gene>
    <name evidence="8 10" type="primary">MED6</name>
    <name evidence="10" type="ORF">MEQU1_000161</name>
</gene>
<evidence type="ECO:0000256" key="7">
    <source>
        <dbReference type="ARBA" id="ARBA00031259"/>
    </source>
</evidence>
<evidence type="ECO:0000256" key="6">
    <source>
        <dbReference type="ARBA" id="ARBA00023242"/>
    </source>
</evidence>
<dbReference type="EMBL" id="CP119900">
    <property type="protein sequence ID" value="WFD21509.1"/>
    <property type="molecule type" value="Genomic_DNA"/>
</dbReference>
<keyword evidence="4 8" id="KW-0805">Transcription regulation</keyword>
<comment type="function">
    <text evidence="8">Component of the Mediator complex, a coactivator involved in the regulated transcription of nearly all RNA polymerase II-dependent genes. Mediator functions as a bridge to convey information from gene-specific regulatory proteins to the basal RNA polymerase II transcription machinery. Mediator is recruited to promoters by direct interactions with regulatory proteins and serves as a scaffold for the assembly of a functional preinitiation complex with RNA polymerase II and the general transcription factors.</text>
</comment>
<dbReference type="PANTHER" id="PTHR13104">
    <property type="entry name" value="MED-6-RELATED"/>
    <property type="match status" value="1"/>
</dbReference>
<evidence type="ECO:0000256" key="5">
    <source>
        <dbReference type="ARBA" id="ARBA00023163"/>
    </source>
</evidence>
<evidence type="ECO:0000313" key="11">
    <source>
        <dbReference type="Proteomes" id="UP001214415"/>
    </source>
</evidence>
<evidence type="ECO:0000256" key="2">
    <source>
        <dbReference type="ARBA" id="ARBA00007526"/>
    </source>
</evidence>
<reference evidence="10" key="1">
    <citation type="submission" date="2023-03" db="EMBL/GenBank/DDBJ databases">
        <title>Mating type loci evolution in Malassezia.</title>
        <authorList>
            <person name="Coelho M.A."/>
        </authorList>
    </citation>
    <scope>NUCLEOTIDE SEQUENCE</scope>
    <source>
        <strain evidence="10">CBS 12830</strain>
    </source>
</reference>
<dbReference type="GO" id="GO:0003712">
    <property type="term" value="F:transcription coregulator activity"/>
    <property type="evidence" value="ECO:0007669"/>
    <property type="project" value="InterPro"/>
</dbReference>
<name>A0AAF0EAS2_9BASI</name>
<proteinExistence type="inferred from homology"/>
<evidence type="ECO:0000256" key="3">
    <source>
        <dbReference type="ARBA" id="ARBA00020634"/>
    </source>
</evidence>
<keyword evidence="8" id="KW-0010">Activator</keyword>
<evidence type="ECO:0000256" key="9">
    <source>
        <dbReference type="SAM" id="MobiDB-lite"/>
    </source>
</evidence>
<evidence type="ECO:0000256" key="4">
    <source>
        <dbReference type="ARBA" id="ARBA00023015"/>
    </source>
</evidence>